<dbReference type="InterPro" id="IPR036866">
    <property type="entry name" value="RibonucZ/Hydroxyglut_hydro"/>
</dbReference>
<dbReference type="RefSeq" id="WP_342297207.1">
    <property type="nucleotide sequence ID" value="NZ_JBCEVZ010000014.1"/>
</dbReference>
<organism evidence="1 2">
    <name type="scientific">Hymenobacter segetis</name>
    <dbReference type="NCBI Taxonomy" id="2025509"/>
    <lineage>
        <taxon>Bacteria</taxon>
        <taxon>Pseudomonadati</taxon>
        <taxon>Bacteroidota</taxon>
        <taxon>Cytophagia</taxon>
        <taxon>Cytophagales</taxon>
        <taxon>Hymenobacteraceae</taxon>
        <taxon>Hymenobacter</taxon>
    </lineage>
</organism>
<dbReference type="EMBL" id="JBCEVZ010000014">
    <property type="protein sequence ID" value="MEL5994177.1"/>
    <property type="molecule type" value="Genomic_DNA"/>
</dbReference>
<reference evidence="1 2" key="1">
    <citation type="journal article" date="2018" name="Arch. Microbiol.">
        <title>Hymenobacter segetis sp. nov., isolated from soil.</title>
        <authorList>
            <person name="Ten L.N."/>
            <person name="Lim S.J."/>
            <person name="Kim B.O."/>
            <person name="Kang I.K."/>
            <person name="Jung H.Y."/>
        </authorList>
    </citation>
    <scope>NUCLEOTIDE SEQUENCE [LARGE SCALE GENOMIC DNA]</scope>
    <source>
        <strain evidence="1 2">S7-3-11</strain>
    </source>
</reference>
<gene>
    <name evidence="1" type="ORF">AAFH49_08155</name>
</gene>
<accession>A0ABU9LVL4</accession>
<dbReference type="Proteomes" id="UP001479606">
    <property type="component" value="Unassembled WGS sequence"/>
</dbReference>
<protein>
    <recommendedName>
        <fullName evidence="3">Metallo-beta-lactamase domain-containing protein</fullName>
    </recommendedName>
</protein>
<dbReference type="Gene3D" id="3.60.15.10">
    <property type="entry name" value="Ribonuclease Z/Hydroxyacylglutathione hydrolase-like"/>
    <property type="match status" value="1"/>
</dbReference>
<evidence type="ECO:0000313" key="2">
    <source>
        <dbReference type="Proteomes" id="UP001479606"/>
    </source>
</evidence>
<sequence>MHFVIDILSLDKADASIIWARDSTRDYVVFLDAGKKADAGLVLDHFNACIKDALGPSPYLIAVNTHMHSDHLGGMEQLLTQLHQQGNKVEAVYFNNPVGPWGSRLLLREVQQKTRLLFFAEFRLQGRAQFLAESLKQASSLEKQLQHLGIAHRNAFAGTTLLPKPHQDHLRILGPSPAFFQQMMQQAGRQLSWNLLPSQQLAEAEAIIDPCRAIANRQDPSHDNKASVVIELITAQGDRCLFTADASEPSFAAIEKGSHQLSHYHLVQLPHHGSRYNLNAARMQKFGADRFWVAAPNDGMHPGPDLLRCLEQTVPGCAIYSTGDLPRGSCQRFITNRLAFTPCTNAARQEALGQMS</sequence>
<dbReference type="SUPFAM" id="SSF56281">
    <property type="entry name" value="Metallo-hydrolase/oxidoreductase"/>
    <property type="match status" value="1"/>
</dbReference>
<name>A0ABU9LVL4_9BACT</name>
<keyword evidence="2" id="KW-1185">Reference proteome</keyword>
<evidence type="ECO:0008006" key="3">
    <source>
        <dbReference type="Google" id="ProtNLM"/>
    </source>
</evidence>
<comment type="caution">
    <text evidence="1">The sequence shown here is derived from an EMBL/GenBank/DDBJ whole genome shotgun (WGS) entry which is preliminary data.</text>
</comment>
<proteinExistence type="predicted"/>
<evidence type="ECO:0000313" key="1">
    <source>
        <dbReference type="EMBL" id="MEL5994177.1"/>
    </source>
</evidence>